<accession>A0A919JSE9</accession>
<dbReference type="RefSeq" id="WP_203773296.1">
    <property type="nucleotide sequence ID" value="NZ_BAAAYJ010000025.1"/>
</dbReference>
<protein>
    <recommendedName>
        <fullName evidence="3">Peptidase MA superfamily protein</fullName>
    </recommendedName>
</protein>
<evidence type="ECO:0000313" key="1">
    <source>
        <dbReference type="EMBL" id="GIE52119.1"/>
    </source>
</evidence>
<organism evidence="1 2">
    <name type="scientific">Actinoplanes nipponensis</name>
    <dbReference type="NCBI Taxonomy" id="135950"/>
    <lineage>
        <taxon>Bacteria</taxon>
        <taxon>Bacillati</taxon>
        <taxon>Actinomycetota</taxon>
        <taxon>Actinomycetes</taxon>
        <taxon>Micromonosporales</taxon>
        <taxon>Micromonosporaceae</taxon>
        <taxon>Actinoplanes</taxon>
    </lineage>
</organism>
<gene>
    <name evidence="1" type="ORF">Ani05nite_56530</name>
</gene>
<comment type="caution">
    <text evidence="1">The sequence shown here is derived from an EMBL/GenBank/DDBJ whole genome shotgun (WGS) entry which is preliminary data.</text>
</comment>
<dbReference type="AlphaFoldDB" id="A0A919JSE9"/>
<evidence type="ECO:0008006" key="3">
    <source>
        <dbReference type="Google" id="ProtNLM"/>
    </source>
</evidence>
<evidence type="ECO:0000313" key="2">
    <source>
        <dbReference type="Proteomes" id="UP000647172"/>
    </source>
</evidence>
<keyword evidence="2" id="KW-1185">Reference proteome</keyword>
<proteinExistence type="predicted"/>
<dbReference type="Proteomes" id="UP000647172">
    <property type="component" value="Unassembled WGS sequence"/>
</dbReference>
<reference evidence="1" key="1">
    <citation type="submission" date="2021-01" db="EMBL/GenBank/DDBJ databases">
        <title>Whole genome shotgun sequence of Actinoplanes nipponensis NBRC 14063.</title>
        <authorList>
            <person name="Komaki H."/>
            <person name="Tamura T."/>
        </authorList>
    </citation>
    <scope>NUCLEOTIDE SEQUENCE</scope>
    <source>
        <strain evidence="1">NBRC 14063</strain>
    </source>
</reference>
<name>A0A919JSE9_9ACTN</name>
<sequence length="410" mass="45228">MIDPAGTTAAPPRRTDRWLALFGVLALLCGGVFAVSMARNRALAGREQHALRIIRTALDRQGAALLHGDRGGWLRDVDPALSADLLRLYANLRGLQVSGWLPRARQVRTGPRWSADVQIRVCFSTPACPRTPETYVPAGDVISARTEWLISGDRAVLTAFDQTGADGSVPWKRAALTFATGRRVVVAAVEELKETQPQAWLPAAERAAQVADRYAVTRPRPGRYVVFLAGEQHWREAVGEDRDAAAFVDRTSKETAFAIIDATALGADPDDERLLRHEFGHIATLLGTLGNRDEWAVEGLAEYIAYAGTPVRSYELVDDARWHVEHRNWTGRLDLEWSAEPAERFGYYAMAFLAMRCLGETYGEPRMLGFFTRVVREGAAPAEAAEAALGVGWEQVESTCRPKILAWLKP</sequence>
<dbReference type="EMBL" id="BOMQ01000065">
    <property type="protein sequence ID" value="GIE52119.1"/>
    <property type="molecule type" value="Genomic_DNA"/>
</dbReference>